<comment type="caution">
    <text evidence="2">The sequence shown here is derived from an EMBL/GenBank/DDBJ whole genome shotgun (WGS) entry which is preliminary data.</text>
</comment>
<evidence type="ECO:0000313" key="3">
    <source>
        <dbReference type="Proteomes" id="UP000032673"/>
    </source>
</evidence>
<evidence type="ECO:0000313" key="2">
    <source>
        <dbReference type="EMBL" id="GEN03100.1"/>
    </source>
</evidence>
<evidence type="ECO:0000313" key="4">
    <source>
        <dbReference type="Proteomes" id="UP000321104"/>
    </source>
</evidence>
<dbReference type="AlphaFoldDB" id="A0A6N3T560"/>
<dbReference type="Proteomes" id="UP000032673">
    <property type="component" value="Unassembled WGS sequence"/>
</dbReference>
<reference evidence="1 3" key="1">
    <citation type="submission" date="2012-11" db="EMBL/GenBank/DDBJ databases">
        <title>Whole genome sequence of Acetobacter indonesiensis 5H-1.</title>
        <authorList>
            <person name="Azuma Y."/>
            <person name="Higashiura N."/>
            <person name="Hirakawa H."/>
            <person name="Matsushita K."/>
        </authorList>
    </citation>
    <scope>NUCLEOTIDE SEQUENCE [LARGE SCALE GENOMIC DNA]</scope>
    <source>
        <strain evidence="1 3">5H-1</strain>
    </source>
</reference>
<dbReference type="Proteomes" id="UP000321104">
    <property type="component" value="Unassembled WGS sequence"/>
</dbReference>
<accession>A0A6N3T560</accession>
<evidence type="ECO:0000313" key="1">
    <source>
        <dbReference type="EMBL" id="GAN64224.1"/>
    </source>
</evidence>
<dbReference type="EMBL" id="BAMW01000057">
    <property type="protein sequence ID" value="GAN64224.1"/>
    <property type="molecule type" value="Genomic_DNA"/>
</dbReference>
<keyword evidence="3" id="KW-1185">Reference proteome</keyword>
<proteinExistence type="predicted"/>
<protein>
    <submittedName>
        <fullName evidence="2">Uncharacterized protein</fullName>
    </submittedName>
</protein>
<gene>
    <name evidence="1" type="ORF">Abin_060_061</name>
    <name evidence="2" type="ORF">AIN02nite_11250</name>
</gene>
<name>A0A6N3T560_9PROT</name>
<dbReference type="EMBL" id="BJXQ01000005">
    <property type="protein sequence ID" value="GEN03100.1"/>
    <property type="molecule type" value="Genomic_DNA"/>
</dbReference>
<reference evidence="2 4" key="2">
    <citation type="submission" date="2019-07" db="EMBL/GenBank/DDBJ databases">
        <title>Whole genome shotgun sequence of Acetobacter indonesiensis NBRC 16471.</title>
        <authorList>
            <person name="Hosoyama A."/>
            <person name="Uohara A."/>
            <person name="Ohji S."/>
            <person name="Ichikawa N."/>
        </authorList>
    </citation>
    <scope>NUCLEOTIDE SEQUENCE [LARGE SCALE GENOMIC DNA]</scope>
    <source>
        <strain evidence="2 4">NBRC 16471</strain>
    </source>
</reference>
<sequence>MPDKRMRFLVILSSFLLKHRLRIAHTNALSASKIPSWEVDAIRLILMGSASIMAKNGATGPARTKAIITRPKQIRPLIARHIYSVASGRIPNA</sequence>
<organism evidence="2 4">
    <name type="scientific">Acetobacter indonesiensis</name>
    <dbReference type="NCBI Taxonomy" id="104101"/>
    <lineage>
        <taxon>Bacteria</taxon>
        <taxon>Pseudomonadati</taxon>
        <taxon>Pseudomonadota</taxon>
        <taxon>Alphaproteobacteria</taxon>
        <taxon>Acetobacterales</taxon>
        <taxon>Acetobacteraceae</taxon>
        <taxon>Acetobacter</taxon>
    </lineage>
</organism>